<protein>
    <submittedName>
        <fullName evidence="1">Uncharacterized protein</fullName>
    </submittedName>
</protein>
<name>A0A840D133_9BACE</name>
<dbReference type="AlphaFoldDB" id="A0A840D133"/>
<keyword evidence="2" id="KW-1185">Reference proteome</keyword>
<gene>
    <name evidence="1" type="ORF">GGR06_003128</name>
</gene>
<evidence type="ECO:0000313" key="1">
    <source>
        <dbReference type="EMBL" id="MBB4045316.1"/>
    </source>
</evidence>
<dbReference type="Proteomes" id="UP000560658">
    <property type="component" value="Unassembled WGS sequence"/>
</dbReference>
<evidence type="ECO:0000313" key="2">
    <source>
        <dbReference type="Proteomes" id="UP000560658"/>
    </source>
</evidence>
<organism evidence="1 2">
    <name type="scientific">Bacteroides reticulotermitis</name>
    <dbReference type="NCBI Taxonomy" id="1133319"/>
    <lineage>
        <taxon>Bacteria</taxon>
        <taxon>Pseudomonadati</taxon>
        <taxon>Bacteroidota</taxon>
        <taxon>Bacteroidia</taxon>
        <taxon>Bacteroidales</taxon>
        <taxon>Bacteroidaceae</taxon>
        <taxon>Bacteroides</taxon>
    </lineage>
</organism>
<comment type="caution">
    <text evidence="1">The sequence shown here is derived from an EMBL/GenBank/DDBJ whole genome shotgun (WGS) entry which is preliminary data.</text>
</comment>
<accession>A0A840D133</accession>
<proteinExistence type="predicted"/>
<dbReference type="EMBL" id="JACIER010000014">
    <property type="protein sequence ID" value="MBB4045316.1"/>
    <property type="molecule type" value="Genomic_DNA"/>
</dbReference>
<reference evidence="1" key="1">
    <citation type="submission" date="2020-08" db="EMBL/GenBank/DDBJ databases">
        <title>Genomic Encyclopedia of Type Strains, Phase IV (KMG-IV): sequencing the most valuable type-strain genomes for metagenomic binning, comparative biology and taxonomic classification.</title>
        <authorList>
            <person name="Goeker M."/>
        </authorList>
    </citation>
    <scope>NUCLEOTIDE SEQUENCE [LARGE SCALE GENOMIC DNA]</scope>
    <source>
        <strain evidence="1">DSM 105720</strain>
    </source>
</reference>
<sequence length="101" mass="11833">MKTSCFLNRTVSLVVYSSKFETIIFNDIIKLRVMKSVSELQDILLRLYYKEDIRYALVIVNRENGEIRLTPTITEAIADLKYCVLETKKTDSNYSIKEIMK</sequence>